<evidence type="ECO:0000256" key="15">
    <source>
        <dbReference type="RuleBase" id="RU364045"/>
    </source>
</evidence>
<gene>
    <name evidence="15" type="primary">trpE</name>
    <name evidence="18" type="ORF">GB864_00500</name>
</gene>
<evidence type="ECO:0000256" key="6">
    <source>
        <dbReference type="ARBA" id="ARBA00020653"/>
    </source>
</evidence>
<dbReference type="Proteomes" id="UP000438182">
    <property type="component" value="Unassembled WGS sequence"/>
</dbReference>
<evidence type="ECO:0000259" key="17">
    <source>
        <dbReference type="Pfam" id="PF04715"/>
    </source>
</evidence>
<evidence type="ECO:0000259" key="16">
    <source>
        <dbReference type="Pfam" id="PF00425"/>
    </source>
</evidence>
<keyword evidence="9 15" id="KW-0822">Tryptophan biosynthesis</keyword>
<dbReference type="EMBL" id="WSTA01000001">
    <property type="protein sequence ID" value="MWB97043.1"/>
    <property type="molecule type" value="Genomic_DNA"/>
</dbReference>
<accession>A0A6I4NS36</accession>
<dbReference type="NCBIfam" id="TIGR00564">
    <property type="entry name" value="trpE_most"/>
    <property type="match status" value="1"/>
</dbReference>
<dbReference type="InterPro" id="IPR006805">
    <property type="entry name" value="Anth_synth_I_N"/>
</dbReference>
<dbReference type="Pfam" id="PF04715">
    <property type="entry name" value="Anth_synt_I_N"/>
    <property type="match status" value="1"/>
</dbReference>
<dbReference type="InterPro" id="IPR005801">
    <property type="entry name" value="ADC_synthase"/>
</dbReference>
<dbReference type="UniPathway" id="UPA00035">
    <property type="reaction ID" value="UER00040"/>
</dbReference>
<keyword evidence="10 15" id="KW-0460">Magnesium</keyword>
<evidence type="ECO:0000256" key="8">
    <source>
        <dbReference type="ARBA" id="ARBA00022723"/>
    </source>
</evidence>
<evidence type="ECO:0000256" key="4">
    <source>
        <dbReference type="ARBA" id="ARBA00011575"/>
    </source>
</evidence>
<evidence type="ECO:0000256" key="11">
    <source>
        <dbReference type="ARBA" id="ARBA00023141"/>
    </source>
</evidence>
<evidence type="ECO:0000256" key="3">
    <source>
        <dbReference type="ARBA" id="ARBA00009562"/>
    </source>
</evidence>
<dbReference type="SUPFAM" id="SSF56322">
    <property type="entry name" value="ADC synthase"/>
    <property type="match status" value="1"/>
</dbReference>
<feature type="domain" description="Chorismate-utilising enzyme C-terminal" evidence="16">
    <location>
        <begin position="230"/>
        <end position="488"/>
    </location>
</feature>
<dbReference type="RefSeq" id="WP_160422314.1">
    <property type="nucleotide sequence ID" value="NZ_WSTA01000001.1"/>
</dbReference>
<keyword evidence="11 15" id="KW-0057">Aromatic amino acid biosynthesis</keyword>
<feature type="domain" description="Anthranilate synthase component I N-terminal" evidence="17">
    <location>
        <begin position="30"/>
        <end position="173"/>
    </location>
</feature>
<comment type="similarity">
    <text evidence="3 15">Belongs to the anthranilate synthase component I family.</text>
</comment>
<keyword evidence="8 15" id="KW-0479">Metal-binding</keyword>
<keyword evidence="7 15" id="KW-0028">Amino-acid biosynthesis</keyword>
<dbReference type="PANTHER" id="PTHR11236">
    <property type="entry name" value="AMINOBENZOATE/ANTHRANILATE SYNTHASE"/>
    <property type="match status" value="1"/>
</dbReference>
<proteinExistence type="inferred from homology"/>
<dbReference type="GO" id="GO:0046872">
    <property type="term" value="F:metal ion binding"/>
    <property type="evidence" value="ECO:0007669"/>
    <property type="project" value="UniProtKB-KW"/>
</dbReference>
<evidence type="ECO:0000256" key="14">
    <source>
        <dbReference type="ARBA" id="ARBA00047683"/>
    </source>
</evidence>
<dbReference type="GO" id="GO:0004049">
    <property type="term" value="F:anthranilate synthase activity"/>
    <property type="evidence" value="ECO:0007669"/>
    <property type="project" value="UniProtKB-EC"/>
</dbReference>
<dbReference type="InterPro" id="IPR019999">
    <property type="entry name" value="Anth_synth_I-like"/>
</dbReference>
<evidence type="ECO:0000256" key="5">
    <source>
        <dbReference type="ARBA" id="ARBA00012266"/>
    </source>
</evidence>
<evidence type="ECO:0000256" key="9">
    <source>
        <dbReference type="ARBA" id="ARBA00022822"/>
    </source>
</evidence>
<protein>
    <recommendedName>
        <fullName evidence="6 15">Anthranilate synthase component 1</fullName>
        <ecNumber evidence="5 15">4.1.3.27</ecNumber>
    </recommendedName>
</protein>
<dbReference type="PRINTS" id="PR00095">
    <property type="entry name" value="ANTSNTHASEI"/>
</dbReference>
<dbReference type="Pfam" id="PF00425">
    <property type="entry name" value="Chorismate_bind"/>
    <property type="match status" value="1"/>
</dbReference>
<comment type="catalytic activity">
    <reaction evidence="14 15">
        <text>chorismate + L-glutamine = anthranilate + pyruvate + L-glutamate + H(+)</text>
        <dbReference type="Rhea" id="RHEA:21732"/>
        <dbReference type="ChEBI" id="CHEBI:15361"/>
        <dbReference type="ChEBI" id="CHEBI:15378"/>
        <dbReference type="ChEBI" id="CHEBI:16567"/>
        <dbReference type="ChEBI" id="CHEBI:29748"/>
        <dbReference type="ChEBI" id="CHEBI:29985"/>
        <dbReference type="ChEBI" id="CHEBI:58359"/>
        <dbReference type="EC" id="4.1.3.27"/>
    </reaction>
</comment>
<comment type="caution">
    <text evidence="18">The sequence shown here is derived from an EMBL/GenBank/DDBJ whole genome shotgun (WGS) entry which is preliminary data.</text>
</comment>
<dbReference type="PANTHER" id="PTHR11236:SF46">
    <property type="entry name" value="ANTHRANILATE SYNTHASE COMPONENT 1"/>
    <property type="match status" value="1"/>
</dbReference>
<dbReference type="EC" id="4.1.3.27" evidence="5 15"/>
<name>A0A6I4NS36_9MICO</name>
<dbReference type="InterPro" id="IPR005256">
    <property type="entry name" value="Anth_synth_I_PabB"/>
</dbReference>
<dbReference type="NCBIfam" id="NF010086">
    <property type="entry name" value="PRK13571.1"/>
    <property type="match status" value="1"/>
</dbReference>
<evidence type="ECO:0000256" key="7">
    <source>
        <dbReference type="ARBA" id="ARBA00022605"/>
    </source>
</evidence>
<dbReference type="GO" id="GO:0000162">
    <property type="term" value="P:L-tryptophan biosynthetic process"/>
    <property type="evidence" value="ECO:0007669"/>
    <property type="project" value="UniProtKB-UniPathway"/>
</dbReference>
<evidence type="ECO:0000313" key="19">
    <source>
        <dbReference type="Proteomes" id="UP000438182"/>
    </source>
</evidence>
<keyword evidence="19" id="KW-1185">Reference proteome</keyword>
<comment type="function">
    <text evidence="13 15">Part of a heterotetrameric complex that catalyzes the two-step biosynthesis of anthranilate, an intermediate in the biosynthesis of L-tryptophan. In the first step, the glutamine-binding beta subunit (TrpG) of anthranilate synthase (AS) provides the glutamine amidotransferase activity which generates ammonia as a substrate that, along with chorismate, is used in the second step, catalyzed by the large alpha subunit of AS (TrpE) to produce anthranilate. In the absence of TrpG, TrpE can synthesize anthranilate directly from chorismate and high concentrations of ammonia.</text>
</comment>
<comment type="pathway">
    <text evidence="2 15">Amino-acid biosynthesis; L-tryptophan biosynthesis; L-tryptophan from chorismate: step 1/5.</text>
</comment>
<dbReference type="InterPro" id="IPR015890">
    <property type="entry name" value="Chorismate_C"/>
</dbReference>
<dbReference type="AlphaFoldDB" id="A0A6I4NS36"/>
<evidence type="ECO:0000256" key="12">
    <source>
        <dbReference type="ARBA" id="ARBA00023239"/>
    </source>
</evidence>
<comment type="subunit">
    <text evidence="4 15">Heterotetramer consisting of two non-identical subunits: a beta subunit (TrpG) and a large alpha subunit (TrpE).</text>
</comment>
<organism evidence="18 19">
    <name type="scientific">Agromyces seonyuensis</name>
    <dbReference type="NCBI Taxonomy" id="2662446"/>
    <lineage>
        <taxon>Bacteria</taxon>
        <taxon>Bacillati</taxon>
        <taxon>Actinomycetota</taxon>
        <taxon>Actinomycetes</taxon>
        <taxon>Micrococcales</taxon>
        <taxon>Microbacteriaceae</taxon>
        <taxon>Agromyces</taxon>
    </lineage>
</organism>
<reference evidence="18 19" key="1">
    <citation type="submission" date="2019-12" db="EMBL/GenBank/DDBJ databases">
        <authorList>
            <person name="Kim Y.S."/>
        </authorList>
    </citation>
    <scope>NUCLEOTIDE SEQUENCE [LARGE SCALE GENOMIC DNA]</scope>
    <source>
        <strain evidence="18 19">MMS17-SY077</strain>
    </source>
</reference>
<dbReference type="Gene3D" id="3.60.120.10">
    <property type="entry name" value="Anthranilate synthase"/>
    <property type="match status" value="1"/>
</dbReference>
<evidence type="ECO:0000256" key="10">
    <source>
        <dbReference type="ARBA" id="ARBA00022842"/>
    </source>
</evidence>
<evidence type="ECO:0000256" key="1">
    <source>
        <dbReference type="ARBA" id="ARBA00001946"/>
    </source>
</evidence>
<evidence type="ECO:0000256" key="2">
    <source>
        <dbReference type="ARBA" id="ARBA00004873"/>
    </source>
</evidence>
<evidence type="ECO:0000313" key="18">
    <source>
        <dbReference type="EMBL" id="MWB97043.1"/>
    </source>
</evidence>
<sequence>MTQTTSREDFDRIAPGRKVVPIVRELFADGETPVGIYRKLAGGRPGTFLLESAEQGGIWSRYSFVGVSSWGILTEADDRARWIDEGLDAERAFGGELPERPLDALAALHARWATAAVPGLPPLTGGLVGFIGWEAVRELEHLPNRPPAEGAAPAQAFGFVAELVVLDHRSGTVQLIVNVLNDGAAEADGLWSEAQSRLDELQSQLNRPLEAQLAAIDFDVRPEIAHRTEHDDFIAAVERSKEYVRDGDVFQVVISQRFETPATAHPIDVYRVLRSLNPSPYMYLLSLEDAAGEPYWIVGSSPEALVKVQDGRLYSHPIAGSRPRGATPEADADLETELLADPKERAEHLMLVDLARNDLAKVSVPGSVEVTEFMRVERFSHIMHIVSSVEGDLAPGRTSVDAFRATFPAGTLSGAPKPRALEIIDELEPASRGAYGGVVGYFGFAGDADLAIAIRTATISHGVARVQAGAGLVADSDPESEFAESQNKAAAPLRAVAVANAMRRIES</sequence>
<evidence type="ECO:0000256" key="13">
    <source>
        <dbReference type="ARBA" id="ARBA00025634"/>
    </source>
</evidence>
<comment type="cofactor">
    <cofactor evidence="1 15">
        <name>Mg(2+)</name>
        <dbReference type="ChEBI" id="CHEBI:18420"/>
    </cofactor>
</comment>
<keyword evidence="12 15" id="KW-0456">Lyase</keyword>